<dbReference type="SUPFAM" id="SSF51735">
    <property type="entry name" value="NAD(P)-binding Rossmann-fold domains"/>
    <property type="match status" value="1"/>
</dbReference>
<keyword evidence="5" id="KW-1185">Reference proteome</keyword>
<dbReference type="InterPro" id="IPR011032">
    <property type="entry name" value="GroES-like_sf"/>
</dbReference>
<dbReference type="InterPro" id="IPR036291">
    <property type="entry name" value="NAD(P)-bd_dom_sf"/>
</dbReference>
<evidence type="ECO:0000313" key="5">
    <source>
        <dbReference type="Proteomes" id="UP000807306"/>
    </source>
</evidence>
<dbReference type="InterPro" id="IPR045010">
    <property type="entry name" value="MDR_fam"/>
</dbReference>
<reference evidence="4" key="1">
    <citation type="submission" date="2020-11" db="EMBL/GenBank/DDBJ databases">
        <authorList>
            <consortium name="DOE Joint Genome Institute"/>
            <person name="Ahrendt S."/>
            <person name="Riley R."/>
            <person name="Andreopoulos W."/>
            <person name="Labutti K."/>
            <person name="Pangilinan J."/>
            <person name="Ruiz-Duenas F.J."/>
            <person name="Barrasa J.M."/>
            <person name="Sanchez-Garcia M."/>
            <person name="Camarero S."/>
            <person name="Miyauchi S."/>
            <person name="Serrano A."/>
            <person name="Linde D."/>
            <person name="Babiker R."/>
            <person name="Drula E."/>
            <person name="Ayuso-Fernandez I."/>
            <person name="Pacheco R."/>
            <person name="Padilla G."/>
            <person name="Ferreira P."/>
            <person name="Barriuso J."/>
            <person name="Kellner H."/>
            <person name="Castanera R."/>
            <person name="Alfaro M."/>
            <person name="Ramirez L."/>
            <person name="Pisabarro A.G."/>
            <person name="Kuo A."/>
            <person name="Tritt A."/>
            <person name="Lipzen A."/>
            <person name="He G."/>
            <person name="Yan M."/>
            <person name="Ng V."/>
            <person name="Cullen D."/>
            <person name="Martin F."/>
            <person name="Rosso M.-N."/>
            <person name="Henrissat B."/>
            <person name="Hibbett D."/>
            <person name="Martinez A.T."/>
            <person name="Grigoriev I.V."/>
        </authorList>
    </citation>
    <scope>NUCLEOTIDE SEQUENCE</scope>
    <source>
        <strain evidence="4">CBS 506.95</strain>
    </source>
</reference>
<dbReference type="EMBL" id="MU157918">
    <property type="protein sequence ID" value="KAF9523394.1"/>
    <property type="molecule type" value="Genomic_DNA"/>
</dbReference>
<comment type="caution">
    <text evidence="4">The sequence shown here is derived from an EMBL/GenBank/DDBJ whole genome shotgun (WGS) entry which is preliminary data.</text>
</comment>
<dbReference type="Gene3D" id="3.90.180.10">
    <property type="entry name" value="Medium-chain alcohol dehydrogenases, catalytic domain"/>
    <property type="match status" value="2"/>
</dbReference>
<evidence type="ECO:0000259" key="2">
    <source>
        <dbReference type="Pfam" id="PF00107"/>
    </source>
</evidence>
<dbReference type="CDD" id="cd05288">
    <property type="entry name" value="PGDH"/>
    <property type="match status" value="1"/>
</dbReference>
<dbReference type="AlphaFoldDB" id="A0A9P6E6G3"/>
<feature type="domain" description="Alcohol dehydrogenase-like C-terminal" evidence="2">
    <location>
        <begin position="165"/>
        <end position="277"/>
    </location>
</feature>
<feature type="domain" description="Oxidoreductase N-terminal" evidence="3">
    <location>
        <begin position="39"/>
        <end position="88"/>
    </location>
</feature>
<proteinExistence type="predicted"/>
<name>A0A9P6E6G3_9AGAR</name>
<dbReference type="GO" id="GO:0016628">
    <property type="term" value="F:oxidoreductase activity, acting on the CH-CH group of donors, NAD or NADP as acceptor"/>
    <property type="evidence" value="ECO:0007669"/>
    <property type="project" value="InterPro"/>
</dbReference>
<dbReference type="Pfam" id="PF00107">
    <property type="entry name" value="ADH_zinc_N"/>
    <property type="match status" value="1"/>
</dbReference>
<dbReference type="SUPFAM" id="SSF50129">
    <property type="entry name" value="GroES-like"/>
    <property type="match status" value="1"/>
</dbReference>
<keyword evidence="1" id="KW-0560">Oxidoreductase</keyword>
<protein>
    <submittedName>
        <fullName evidence="4">Alcohol dehydrogenase</fullName>
    </submittedName>
</protein>
<dbReference type="InterPro" id="IPR041694">
    <property type="entry name" value="ADH_N_2"/>
</dbReference>
<dbReference type="Proteomes" id="UP000807306">
    <property type="component" value="Unassembled WGS sequence"/>
</dbReference>
<dbReference type="PANTHER" id="PTHR43205">
    <property type="entry name" value="PROSTAGLANDIN REDUCTASE"/>
    <property type="match status" value="1"/>
</dbReference>
<evidence type="ECO:0000313" key="4">
    <source>
        <dbReference type="EMBL" id="KAF9523394.1"/>
    </source>
</evidence>
<evidence type="ECO:0000259" key="3">
    <source>
        <dbReference type="Pfam" id="PF16884"/>
    </source>
</evidence>
<dbReference type="Pfam" id="PF16884">
    <property type="entry name" value="ADH_N_2"/>
    <property type="match status" value="1"/>
</dbReference>
<accession>A0A9P6E6G3</accession>
<sequence length="310" mass="33661">MAPVTNGRVLFNSIPENFPVPGQTTVYDESETIDLEDVPLNGGVLIKTLDLSIDPYLRGKMRDPSIKSYSPPFEIGKPLYGGGIGVILLHQQYFVLEQLSGLIIIQNPHKLAWSTFTGVLGMPGLTAFAGWREFAQAKKGETGVRDNWCGPSRILAWSFNSQLDGLKVIASAGSDEKVEFIKELGADVAFNYKTTSTENVLQKEGPLDIFWDNVGGDILDAALIAANTRARFIECGMISGYNTGHNGIKNIFQIVSKALSVLGNLVGLLASKYIEEFRLFTEPKVASGAIKHREDITQGLAKVGDAILAV</sequence>
<gene>
    <name evidence="4" type="ORF">CPB83DRAFT_951581</name>
</gene>
<dbReference type="InterPro" id="IPR013149">
    <property type="entry name" value="ADH-like_C"/>
</dbReference>
<organism evidence="4 5">
    <name type="scientific">Crepidotus variabilis</name>
    <dbReference type="NCBI Taxonomy" id="179855"/>
    <lineage>
        <taxon>Eukaryota</taxon>
        <taxon>Fungi</taxon>
        <taxon>Dikarya</taxon>
        <taxon>Basidiomycota</taxon>
        <taxon>Agaricomycotina</taxon>
        <taxon>Agaricomycetes</taxon>
        <taxon>Agaricomycetidae</taxon>
        <taxon>Agaricales</taxon>
        <taxon>Agaricineae</taxon>
        <taxon>Crepidotaceae</taxon>
        <taxon>Crepidotus</taxon>
    </lineage>
</organism>
<dbReference type="OrthoDB" id="809632at2759"/>
<evidence type="ECO:0000256" key="1">
    <source>
        <dbReference type="ARBA" id="ARBA00023002"/>
    </source>
</evidence>
<dbReference type="Gene3D" id="3.40.50.720">
    <property type="entry name" value="NAD(P)-binding Rossmann-like Domain"/>
    <property type="match status" value="1"/>
</dbReference>
<dbReference type="PANTHER" id="PTHR43205:SF7">
    <property type="entry name" value="PROSTAGLANDIN REDUCTASE 1"/>
    <property type="match status" value="1"/>
</dbReference>